<evidence type="ECO:0000313" key="2">
    <source>
        <dbReference type="Proteomes" id="UP000225277"/>
    </source>
</evidence>
<reference evidence="1 2" key="1">
    <citation type="submission" date="2016-03" db="EMBL/GenBank/DDBJ databases">
        <authorList>
            <person name="Ploux O."/>
        </authorList>
    </citation>
    <scope>NUCLEOTIDE SEQUENCE [LARGE SCALE GENOMIC DNA]</scope>
    <source>
        <strain evidence="1 2">URUG2</strain>
    </source>
</reference>
<dbReference type="GeneID" id="35600922"/>
<name>A0A2D3VGT0_9PEZI</name>
<dbReference type="RefSeq" id="XP_023626803.1">
    <property type="nucleotide sequence ID" value="XM_023771035.1"/>
</dbReference>
<accession>A0A2D3VGT0</accession>
<dbReference type="EMBL" id="FJUY01000008">
    <property type="protein sequence ID" value="CZT19913.1"/>
    <property type="molecule type" value="Genomic_DNA"/>
</dbReference>
<evidence type="ECO:0000313" key="1">
    <source>
        <dbReference type="EMBL" id="CZT19913.1"/>
    </source>
</evidence>
<organism evidence="1 2">
    <name type="scientific">Ramularia collo-cygni</name>
    <dbReference type="NCBI Taxonomy" id="112498"/>
    <lineage>
        <taxon>Eukaryota</taxon>
        <taxon>Fungi</taxon>
        <taxon>Dikarya</taxon>
        <taxon>Ascomycota</taxon>
        <taxon>Pezizomycotina</taxon>
        <taxon>Dothideomycetes</taxon>
        <taxon>Dothideomycetidae</taxon>
        <taxon>Mycosphaerellales</taxon>
        <taxon>Mycosphaerellaceae</taxon>
        <taxon>Ramularia</taxon>
    </lineage>
</organism>
<dbReference type="AlphaFoldDB" id="A0A2D3VGT0"/>
<sequence length="164" mass="18292">MAPELHRAQRTCVFKRCPDTEYVSRNSLGNPLIYALDLNDWPSVETVEHDILRHMGYLDSGVQSISYHLMGEVCSTQRPLVALFDDAVQHATQRRSKGVMLHLQMESGQVAAAVEPGEPGTVVKSTPQQTRIELSFNESGHYDPRTKTLGNVLPICLEPDPTLH</sequence>
<gene>
    <name evidence="1" type="ORF">RCC_05769</name>
</gene>
<dbReference type="Proteomes" id="UP000225277">
    <property type="component" value="Unassembled WGS sequence"/>
</dbReference>
<proteinExistence type="predicted"/>
<keyword evidence="2" id="KW-1185">Reference proteome</keyword>
<protein>
    <submittedName>
        <fullName evidence="1">Uncharacterized protein</fullName>
    </submittedName>
</protein>